<gene>
    <name evidence="2" type="ORF">BDN70DRAFT_900873</name>
</gene>
<sequence>MNSKTSYQGNIFNVSLYSKSQGLNSESDSSFESPPKGDAPHKHDGDEEEEEEEEEIQSIPPTRSTSSQALAPPPSIQRSQSTTSIASQVSFIGGSTRAEDEKRAKFDE</sequence>
<feature type="region of interest" description="Disordered" evidence="1">
    <location>
        <begin position="21"/>
        <end position="108"/>
    </location>
</feature>
<feature type="compositionally biased region" description="Polar residues" evidence="1">
    <location>
        <begin position="76"/>
        <end position="90"/>
    </location>
</feature>
<evidence type="ECO:0000256" key="1">
    <source>
        <dbReference type="SAM" id="MobiDB-lite"/>
    </source>
</evidence>
<dbReference type="EMBL" id="MU155589">
    <property type="protein sequence ID" value="KAF9472023.1"/>
    <property type="molecule type" value="Genomic_DNA"/>
</dbReference>
<name>A0A9P5YLJ1_9AGAR</name>
<protein>
    <submittedName>
        <fullName evidence="2">Uncharacterized protein</fullName>
    </submittedName>
</protein>
<feature type="compositionally biased region" description="Polar residues" evidence="1">
    <location>
        <begin position="59"/>
        <end position="69"/>
    </location>
</feature>
<accession>A0A9P5YLJ1</accession>
<reference evidence="2" key="1">
    <citation type="submission" date="2020-11" db="EMBL/GenBank/DDBJ databases">
        <authorList>
            <consortium name="DOE Joint Genome Institute"/>
            <person name="Ahrendt S."/>
            <person name="Riley R."/>
            <person name="Andreopoulos W."/>
            <person name="Labutti K."/>
            <person name="Pangilinan J."/>
            <person name="Ruiz-Duenas F.J."/>
            <person name="Barrasa J.M."/>
            <person name="Sanchez-Garcia M."/>
            <person name="Camarero S."/>
            <person name="Miyauchi S."/>
            <person name="Serrano A."/>
            <person name="Linde D."/>
            <person name="Babiker R."/>
            <person name="Drula E."/>
            <person name="Ayuso-Fernandez I."/>
            <person name="Pacheco R."/>
            <person name="Padilla G."/>
            <person name="Ferreira P."/>
            <person name="Barriuso J."/>
            <person name="Kellner H."/>
            <person name="Castanera R."/>
            <person name="Alfaro M."/>
            <person name="Ramirez L."/>
            <person name="Pisabarro A.G."/>
            <person name="Kuo A."/>
            <person name="Tritt A."/>
            <person name="Lipzen A."/>
            <person name="He G."/>
            <person name="Yan M."/>
            <person name="Ng V."/>
            <person name="Cullen D."/>
            <person name="Martin F."/>
            <person name="Rosso M.-N."/>
            <person name="Henrissat B."/>
            <person name="Hibbett D."/>
            <person name="Martinez A.T."/>
            <person name="Grigoriev I.V."/>
        </authorList>
    </citation>
    <scope>NUCLEOTIDE SEQUENCE</scope>
    <source>
        <strain evidence="2">CIRM-BRFM 674</strain>
    </source>
</reference>
<keyword evidence="3" id="KW-1185">Reference proteome</keyword>
<dbReference type="Proteomes" id="UP000807469">
    <property type="component" value="Unassembled WGS sequence"/>
</dbReference>
<dbReference type="AlphaFoldDB" id="A0A9P5YLJ1"/>
<proteinExistence type="predicted"/>
<feature type="compositionally biased region" description="Basic and acidic residues" evidence="1">
    <location>
        <begin position="97"/>
        <end position="108"/>
    </location>
</feature>
<feature type="compositionally biased region" description="Polar residues" evidence="1">
    <location>
        <begin position="21"/>
        <end position="32"/>
    </location>
</feature>
<comment type="caution">
    <text evidence="2">The sequence shown here is derived from an EMBL/GenBank/DDBJ whole genome shotgun (WGS) entry which is preliminary data.</text>
</comment>
<evidence type="ECO:0000313" key="2">
    <source>
        <dbReference type="EMBL" id="KAF9472023.1"/>
    </source>
</evidence>
<evidence type="ECO:0000313" key="3">
    <source>
        <dbReference type="Proteomes" id="UP000807469"/>
    </source>
</evidence>
<feature type="compositionally biased region" description="Acidic residues" evidence="1">
    <location>
        <begin position="46"/>
        <end position="56"/>
    </location>
</feature>
<organism evidence="2 3">
    <name type="scientific">Pholiota conissans</name>
    <dbReference type="NCBI Taxonomy" id="109636"/>
    <lineage>
        <taxon>Eukaryota</taxon>
        <taxon>Fungi</taxon>
        <taxon>Dikarya</taxon>
        <taxon>Basidiomycota</taxon>
        <taxon>Agaricomycotina</taxon>
        <taxon>Agaricomycetes</taxon>
        <taxon>Agaricomycetidae</taxon>
        <taxon>Agaricales</taxon>
        <taxon>Agaricineae</taxon>
        <taxon>Strophariaceae</taxon>
        <taxon>Pholiota</taxon>
    </lineage>
</organism>